<dbReference type="Gene3D" id="3.40.50.1820">
    <property type="entry name" value="alpha/beta hydrolase"/>
    <property type="match status" value="1"/>
</dbReference>
<proteinExistence type="predicted"/>
<evidence type="ECO:0000259" key="2">
    <source>
        <dbReference type="Pfam" id="PF12697"/>
    </source>
</evidence>
<sequence length="333" mass="36892">MSFQLLVRIVVATLLCSRVWAQTSQPKSDADFSPHEVRMIQVEPGLRLEVLDWGGTGRSLILLAGMGDTAHAFDTFARKLRTNYHVYGITRRGFGASGKPEFVTANYSATRLGDDVIAVISALHINRPILAGHSLAGEELSDIGFHHPDVVAGLIYLDAGYTYALYDQAHGQVLLDGLKLREMLSQLVPGNIPTDVPKSLNEIEEQLKLLEREIAEYRSELPPTPTGSGQRAAPPPYLYAIFSGFENFPTIHCPALVIFAEPHDFGPTQDYSASRAAFEARDLRITEYQAKAFESQVPSAHVIRIPHASHYVYRSHEQRVLQEIDAFISSLPN</sequence>
<dbReference type="PANTHER" id="PTHR43798:SF33">
    <property type="entry name" value="HYDROLASE, PUTATIVE (AFU_ORTHOLOGUE AFUA_2G14860)-RELATED"/>
    <property type="match status" value="1"/>
</dbReference>
<reference evidence="3 4" key="1">
    <citation type="submission" date="2019-08" db="EMBL/GenBank/DDBJ databases">
        <title>Complete genome sequence of Terriglobus albidus strain ORNL.</title>
        <authorList>
            <person name="Podar M."/>
        </authorList>
    </citation>
    <scope>NUCLEOTIDE SEQUENCE [LARGE SCALE GENOMIC DNA]</scope>
    <source>
        <strain evidence="3 4">ORNL</strain>
    </source>
</reference>
<dbReference type="SUPFAM" id="SSF53474">
    <property type="entry name" value="alpha/beta-Hydrolases"/>
    <property type="match status" value="1"/>
</dbReference>
<dbReference type="OrthoDB" id="9780765at2"/>
<dbReference type="Pfam" id="PF12697">
    <property type="entry name" value="Abhydrolase_6"/>
    <property type="match status" value="1"/>
</dbReference>
<accession>A0A5B9EJT3</accession>
<protein>
    <submittedName>
        <fullName evidence="3">Alpha/beta hydrolase</fullName>
    </submittedName>
</protein>
<keyword evidence="3" id="KW-0378">Hydrolase</keyword>
<keyword evidence="1" id="KW-0732">Signal</keyword>
<evidence type="ECO:0000256" key="1">
    <source>
        <dbReference type="SAM" id="SignalP"/>
    </source>
</evidence>
<dbReference type="AlphaFoldDB" id="A0A5B9EJT3"/>
<feature type="chain" id="PRO_5023012193" evidence="1">
    <location>
        <begin position="22"/>
        <end position="333"/>
    </location>
</feature>
<evidence type="ECO:0000313" key="3">
    <source>
        <dbReference type="EMBL" id="QEE30581.1"/>
    </source>
</evidence>
<feature type="signal peptide" evidence="1">
    <location>
        <begin position="1"/>
        <end position="21"/>
    </location>
</feature>
<dbReference type="GO" id="GO:0016020">
    <property type="term" value="C:membrane"/>
    <property type="evidence" value="ECO:0007669"/>
    <property type="project" value="TreeGrafter"/>
</dbReference>
<gene>
    <name evidence="3" type="ORF">FTW19_22880</name>
</gene>
<dbReference type="EMBL" id="CP042806">
    <property type="protein sequence ID" value="QEE30581.1"/>
    <property type="molecule type" value="Genomic_DNA"/>
</dbReference>
<evidence type="ECO:0000313" key="4">
    <source>
        <dbReference type="Proteomes" id="UP000321820"/>
    </source>
</evidence>
<dbReference type="PANTHER" id="PTHR43798">
    <property type="entry name" value="MONOACYLGLYCEROL LIPASE"/>
    <property type="match status" value="1"/>
</dbReference>
<dbReference type="InterPro" id="IPR050266">
    <property type="entry name" value="AB_hydrolase_sf"/>
</dbReference>
<dbReference type="GO" id="GO:0016787">
    <property type="term" value="F:hydrolase activity"/>
    <property type="evidence" value="ECO:0007669"/>
    <property type="project" value="UniProtKB-KW"/>
</dbReference>
<dbReference type="InterPro" id="IPR000073">
    <property type="entry name" value="AB_hydrolase_1"/>
</dbReference>
<feature type="domain" description="AB hydrolase-1" evidence="2">
    <location>
        <begin position="60"/>
        <end position="321"/>
    </location>
</feature>
<dbReference type="KEGG" id="talb:FTW19_22880"/>
<dbReference type="Proteomes" id="UP000321820">
    <property type="component" value="Chromosome"/>
</dbReference>
<dbReference type="InterPro" id="IPR029058">
    <property type="entry name" value="AB_hydrolase_fold"/>
</dbReference>
<name>A0A5B9EJT3_9BACT</name>
<keyword evidence="4" id="KW-1185">Reference proteome</keyword>
<organism evidence="3 4">
    <name type="scientific">Terriglobus albidus</name>
    <dbReference type="NCBI Taxonomy" id="1592106"/>
    <lineage>
        <taxon>Bacteria</taxon>
        <taxon>Pseudomonadati</taxon>
        <taxon>Acidobacteriota</taxon>
        <taxon>Terriglobia</taxon>
        <taxon>Terriglobales</taxon>
        <taxon>Acidobacteriaceae</taxon>
        <taxon>Terriglobus</taxon>
    </lineage>
</organism>